<evidence type="ECO:0000313" key="1">
    <source>
        <dbReference type="EMBL" id="ADY01347.1"/>
    </source>
</evidence>
<proteinExistence type="predicted"/>
<name>F0QYB0_VULM7</name>
<keyword evidence="2" id="KW-1185">Reference proteome</keyword>
<reference evidence="1 2" key="1">
    <citation type="journal article" date="2011" name="J. Bacteriol.">
        <title>Complete genome sequence of 'Vulcanisaeta moutnovskia' strain 768-28, a novel member of the hyperthermophilic crenarchaeal genus vulcanisaeta.</title>
        <authorList>
            <person name="Gumerov V.M."/>
            <person name="Mardanov A.V."/>
            <person name="Beletsky A.V."/>
            <person name="Prokofeva M.I."/>
            <person name="Bonch-Osmolovskaya E.A."/>
            <person name="Ravin N.V."/>
            <person name="Skryabin K.G."/>
        </authorList>
    </citation>
    <scope>NUCLEOTIDE SEQUENCE [LARGE SCALE GENOMIC DNA]</scope>
    <source>
        <strain evidence="1 2">768-28</strain>
    </source>
</reference>
<sequence length="53" mass="6422">MILNDYKNVKLFRELIFEVHGHEKELLSKLSVDYRCSIYEKHGGKLVRCIRLW</sequence>
<evidence type="ECO:0000313" key="2">
    <source>
        <dbReference type="Proteomes" id="UP000007485"/>
    </source>
</evidence>
<dbReference type="KEGG" id="vmo:VMUT_1142"/>
<accession>F0QYB0</accession>
<protein>
    <submittedName>
        <fullName evidence="1">Uncharacterized protein</fullName>
    </submittedName>
</protein>
<dbReference type="AlphaFoldDB" id="F0QYB0"/>
<organism evidence="1 2">
    <name type="scientific">Vulcanisaeta moutnovskia (strain 768-28)</name>
    <dbReference type="NCBI Taxonomy" id="985053"/>
    <lineage>
        <taxon>Archaea</taxon>
        <taxon>Thermoproteota</taxon>
        <taxon>Thermoprotei</taxon>
        <taxon>Thermoproteales</taxon>
        <taxon>Thermoproteaceae</taxon>
        <taxon>Vulcanisaeta</taxon>
    </lineage>
</organism>
<dbReference type="Proteomes" id="UP000007485">
    <property type="component" value="Chromosome"/>
</dbReference>
<dbReference type="HOGENOM" id="CLU_3057347_0_0_2"/>
<dbReference type="EMBL" id="CP002529">
    <property type="protein sequence ID" value="ADY01347.1"/>
    <property type="molecule type" value="Genomic_DNA"/>
</dbReference>
<gene>
    <name evidence="1" type="ordered locus">VMUT_1142</name>
</gene>